<dbReference type="GO" id="GO:0005524">
    <property type="term" value="F:ATP binding"/>
    <property type="evidence" value="ECO:0007669"/>
    <property type="project" value="UniProtKB-KW"/>
</dbReference>
<dbReference type="Pfam" id="PF06505">
    <property type="entry name" value="XylR_N"/>
    <property type="match status" value="1"/>
</dbReference>
<evidence type="ECO:0000256" key="5">
    <source>
        <dbReference type="ARBA" id="ARBA00023125"/>
    </source>
</evidence>
<dbReference type="Pfam" id="PF25601">
    <property type="entry name" value="AAA_lid_14"/>
    <property type="match status" value="1"/>
</dbReference>
<dbReference type="EMBL" id="JACBZF010000002">
    <property type="protein sequence ID" value="NYH94933.1"/>
    <property type="molecule type" value="Genomic_DNA"/>
</dbReference>
<dbReference type="Gene3D" id="3.40.50.300">
    <property type="entry name" value="P-loop containing nucleotide triphosphate hydrolases"/>
    <property type="match status" value="1"/>
</dbReference>
<evidence type="ECO:0000256" key="7">
    <source>
        <dbReference type="ARBA" id="ARBA00023163"/>
    </source>
</evidence>
<evidence type="ECO:0000313" key="10">
    <source>
        <dbReference type="Proteomes" id="UP000522081"/>
    </source>
</evidence>
<keyword evidence="1" id="KW-0547">Nucleotide-binding</keyword>
<evidence type="ECO:0000256" key="3">
    <source>
        <dbReference type="ARBA" id="ARBA00023012"/>
    </source>
</evidence>
<evidence type="ECO:0000256" key="2">
    <source>
        <dbReference type="ARBA" id="ARBA00022840"/>
    </source>
</evidence>
<dbReference type="InterPro" id="IPR025943">
    <property type="entry name" value="Sigma_54_int_dom_ATP-bd_2"/>
</dbReference>
<evidence type="ECO:0000256" key="6">
    <source>
        <dbReference type="ARBA" id="ARBA00023159"/>
    </source>
</evidence>
<dbReference type="InterPro" id="IPR002078">
    <property type="entry name" value="Sigma_54_int"/>
</dbReference>
<keyword evidence="6" id="KW-0010">Activator</keyword>
<dbReference type="GO" id="GO:0006355">
    <property type="term" value="P:regulation of DNA-templated transcription"/>
    <property type="evidence" value="ECO:0007669"/>
    <property type="project" value="InterPro"/>
</dbReference>
<keyword evidence="7" id="KW-0804">Transcription</keyword>
<dbReference type="Proteomes" id="UP000522081">
    <property type="component" value="Unassembled WGS sequence"/>
</dbReference>
<dbReference type="InterPro" id="IPR004096">
    <property type="entry name" value="V4R"/>
</dbReference>
<dbReference type="PROSITE" id="PS00675">
    <property type="entry name" value="SIGMA54_INTERACT_1"/>
    <property type="match status" value="1"/>
</dbReference>
<dbReference type="Gene3D" id="3.30.1380.20">
    <property type="entry name" value="Trafficking protein particle complex subunit 3"/>
    <property type="match status" value="1"/>
</dbReference>
<dbReference type="InterPro" id="IPR058031">
    <property type="entry name" value="AAA_lid_NorR"/>
</dbReference>
<accession>A0A7Y9XXI8</accession>
<dbReference type="InterPro" id="IPR024096">
    <property type="entry name" value="NO_sig/Golgi_transp_ligand-bd"/>
</dbReference>
<dbReference type="Pfam" id="PF02954">
    <property type="entry name" value="HTH_8"/>
    <property type="match status" value="1"/>
</dbReference>
<sequence length="549" mass="59831">MMKALPDFTDLASKLQFSPEMGRIWRDGERCVLLSNSALAGLRGHMVSQLGLDAASKFFWELGFAEGARCAVGAKELRPDRDFLDAFAVGPQAHALTGFGWTQIEALENDMSRGHFEGRFLVHDSIEAAIHLNAEGRATDPVCWMQTGFASGFATAFAGQPIIMRELECAGMGDAACLLHAKPAKEWSHLDSPEKSASPLEPPVLDSGENSMAVGVSAGFIAVKTMIERSAPSDATLLFTGETGVGKEVLAKFAHRLSRRKEAPFVALNCAAIPEGLIESELFGVAKGAFTGAVAARPGRFELAHGGTLFLDEISTLSPLAQSKILRAIQEGEFERVGDTRTIKVDVRLMAAANADLTQSMRDGLFRADLFYRISTLPIRVPPLRQRREDIPGLIEHFRFRFSRRHQRAVAGFTTRAINALLVYDYPGNVRELERMVERAVLLADDGQAIDLRHLFLGTDLPDLKPAMGLASDGKIMPVTDIHDRSELIRQVLDLIVEGGETLSNVEGLVIREAVEASGGNYARAARTLGLSRRQLALRMEKIGPTGRT</sequence>
<evidence type="ECO:0000256" key="4">
    <source>
        <dbReference type="ARBA" id="ARBA00023015"/>
    </source>
</evidence>
<gene>
    <name evidence="9" type="ORF">FHS75_001252</name>
</gene>
<keyword evidence="3" id="KW-0902">Two-component regulatory system</keyword>
<feature type="domain" description="Sigma-54 factor interaction" evidence="8">
    <location>
        <begin position="213"/>
        <end position="442"/>
    </location>
</feature>
<dbReference type="GO" id="GO:0043565">
    <property type="term" value="F:sequence-specific DNA binding"/>
    <property type="evidence" value="ECO:0007669"/>
    <property type="project" value="InterPro"/>
</dbReference>
<dbReference type="InterPro" id="IPR027417">
    <property type="entry name" value="P-loop_NTPase"/>
</dbReference>
<dbReference type="SMART" id="SM00989">
    <property type="entry name" value="V4R"/>
    <property type="match status" value="1"/>
</dbReference>
<dbReference type="PROSITE" id="PS50045">
    <property type="entry name" value="SIGMA54_INTERACT_4"/>
    <property type="match status" value="1"/>
</dbReference>
<dbReference type="PANTHER" id="PTHR32071:SF117">
    <property type="entry name" value="PTS-DEPENDENT DIHYDROXYACETONE KINASE OPERON REGULATORY PROTEIN-RELATED"/>
    <property type="match status" value="1"/>
</dbReference>
<proteinExistence type="predicted"/>
<dbReference type="InterPro" id="IPR025662">
    <property type="entry name" value="Sigma_54_int_dom_ATP-bd_1"/>
</dbReference>
<dbReference type="CDD" id="cd00009">
    <property type="entry name" value="AAA"/>
    <property type="match status" value="1"/>
</dbReference>
<protein>
    <submittedName>
        <fullName evidence="9">DNA-binding NtrC family response regulator</fullName>
    </submittedName>
</protein>
<keyword evidence="2" id="KW-0067">ATP-binding</keyword>
<dbReference type="InterPro" id="IPR009057">
    <property type="entry name" value="Homeodomain-like_sf"/>
</dbReference>
<dbReference type="InterPro" id="IPR010523">
    <property type="entry name" value="XylR_N"/>
</dbReference>
<reference evidence="9 10" key="1">
    <citation type="submission" date="2020-07" db="EMBL/GenBank/DDBJ databases">
        <title>Genomic Encyclopedia of Type Strains, Phase IV (KMG-IV): sequencing the most valuable type-strain genomes for metagenomic binning, comparative biology and taxonomic classification.</title>
        <authorList>
            <person name="Goeker M."/>
        </authorList>
    </citation>
    <scope>NUCLEOTIDE SEQUENCE [LARGE SCALE GENOMIC DNA]</scope>
    <source>
        <strain evidence="9 10">DSM 29043</strain>
    </source>
</reference>
<evidence type="ECO:0000259" key="8">
    <source>
        <dbReference type="PROSITE" id="PS50045"/>
    </source>
</evidence>
<keyword evidence="10" id="KW-1185">Reference proteome</keyword>
<keyword evidence="4" id="KW-0805">Transcription regulation</keyword>
<dbReference type="PRINTS" id="PR01590">
    <property type="entry name" value="HTHFIS"/>
</dbReference>
<evidence type="ECO:0000256" key="1">
    <source>
        <dbReference type="ARBA" id="ARBA00022741"/>
    </source>
</evidence>
<organism evidence="9 10">
    <name type="scientific">Novosphingobium marinum</name>
    <dbReference type="NCBI Taxonomy" id="1514948"/>
    <lineage>
        <taxon>Bacteria</taxon>
        <taxon>Pseudomonadati</taxon>
        <taxon>Pseudomonadota</taxon>
        <taxon>Alphaproteobacteria</taxon>
        <taxon>Sphingomonadales</taxon>
        <taxon>Sphingomonadaceae</taxon>
        <taxon>Novosphingobium</taxon>
    </lineage>
</organism>
<dbReference type="Pfam" id="PF02830">
    <property type="entry name" value="V4R"/>
    <property type="match status" value="1"/>
</dbReference>
<dbReference type="SUPFAM" id="SSF46689">
    <property type="entry name" value="Homeodomain-like"/>
    <property type="match status" value="1"/>
</dbReference>
<evidence type="ECO:0000313" key="9">
    <source>
        <dbReference type="EMBL" id="NYH94933.1"/>
    </source>
</evidence>
<dbReference type="SUPFAM" id="SSF52540">
    <property type="entry name" value="P-loop containing nucleoside triphosphate hydrolases"/>
    <property type="match status" value="1"/>
</dbReference>
<dbReference type="InterPro" id="IPR002197">
    <property type="entry name" value="HTH_Fis"/>
</dbReference>
<dbReference type="Gene3D" id="1.10.8.60">
    <property type="match status" value="1"/>
</dbReference>
<dbReference type="SMART" id="SM00382">
    <property type="entry name" value="AAA"/>
    <property type="match status" value="1"/>
</dbReference>
<name>A0A7Y9XXI8_9SPHN</name>
<dbReference type="GO" id="GO:0000160">
    <property type="term" value="P:phosphorelay signal transduction system"/>
    <property type="evidence" value="ECO:0007669"/>
    <property type="project" value="UniProtKB-KW"/>
</dbReference>
<dbReference type="Pfam" id="PF00158">
    <property type="entry name" value="Sigma54_activat"/>
    <property type="match status" value="1"/>
</dbReference>
<dbReference type="FunFam" id="3.40.50.300:FF:000006">
    <property type="entry name" value="DNA-binding transcriptional regulator NtrC"/>
    <property type="match status" value="1"/>
</dbReference>
<dbReference type="SUPFAM" id="SSF111126">
    <property type="entry name" value="Ligand-binding domain in the NO signalling and Golgi transport"/>
    <property type="match status" value="1"/>
</dbReference>
<dbReference type="PROSITE" id="PS00676">
    <property type="entry name" value="SIGMA54_INTERACT_2"/>
    <property type="match status" value="1"/>
</dbReference>
<dbReference type="InterPro" id="IPR003593">
    <property type="entry name" value="AAA+_ATPase"/>
</dbReference>
<comment type="caution">
    <text evidence="9">The sequence shown here is derived from an EMBL/GenBank/DDBJ whole genome shotgun (WGS) entry which is preliminary data.</text>
</comment>
<dbReference type="PANTHER" id="PTHR32071">
    <property type="entry name" value="TRANSCRIPTIONAL REGULATORY PROTEIN"/>
    <property type="match status" value="1"/>
</dbReference>
<dbReference type="AlphaFoldDB" id="A0A7Y9XXI8"/>
<dbReference type="Gene3D" id="1.10.10.60">
    <property type="entry name" value="Homeodomain-like"/>
    <property type="match status" value="1"/>
</dbReference>
<keyword evidence="5 9" id="KW-0238">DNA-binding</keyword>